<sequence>MSIPCLAHHACPGQPCRHRKRVAPQAGPPTRDTRGMHCLPPLITLTPAEPPPVYHSGRSWTTEYGPGRSPVSPTDSASPHSNPMSIRMLGKGLFSHRTAKPYPPPPGRGHTHSERIRDSHLANYPCASSSRALHSLPRARAAAHPNVLSIHHARKATSADSPRLSPLSNQHEPRGRARRGALRHVLFMCSLLRFYPCKERPQDERLLPLTGGLPLFPSPRAKDLIGAACR</sequence>
<evidence type="ECO:0000313" key="3">
    <source>
        <dbReference type="Proteomes" id="UP001311232"/>
    </source>
</evidence>
<comment type="caution">
    <text evidence="2">The sequence shown here is derived from an EMBL/GenBank/DDBJ whole genome shotgun (WGS) entry which is preliminary data.</text>
</comment>
<keyword evidence="3" id="KW-1185">Reference proteome</keyword>
<feature type="region of interest" description="Disordered" evidence="1">
    <location>
        <begin position="154"/>
        <end position="177"/>
    </location>
</feature>
<feature type="region of interest" description="Disordered" evidence="1">
    <location>
        <begin position="14"/>
        <end position="36"/>
    </location>
</feature>
<organism evidence="2 3">
    <name type="scientific">Crenichthys baileyi</name>
    <name type="common">White River springfish</name>
    <dbReference type="NCBI Taxonomy" id="28760"/>
    <lineage>
        <taxon>Eukaryota</taxon>
        <taxon>Metazoa</taxon>
        <taxon>Chordata</taxon>
        <taxon>Craniata</taxon>
        <taxon>Vertebrata</taxon>
        <taxon>Euteleostomi</taxon>
        <taxon>Actinopterygii</taxon>
        <taxon>Neopterygii</taxon>
        <taxon>Teleostei</taxon>
        <taxon>Neoteleostei</taxon>
        <taxon>Acanthomorphata</taxon>
        <taxon>Ovalentaria</taxon>
        <taxon>Atherinomorphae</taxon>
        <taxon>Cyprinodontiformes</taxon>
        <taxon>Goodeidae</taxon>
        <taxon>Crenichthys</taxon>
    </lineage>
</organism>
<dbReference type="EMBL" id="JAHHUM010001313">
    <property type="protein sequence ID" value="KAK5612761.1"/>
    <property type="molecule type" value="Genomic_DNA"/>
</dbReference>
<reference evidence="2 3" key="1">
    <citation type="submission" date="2021-06" db="EMBL/GenBank/DDBJ databases">
        <authorList>
            <person name="Palmer J.M."/>
        </authorList>
    </citation>
    <scope>NUCLEOTIDE SEQUENCE [LARGE SCALE GENOMIC DNA]</scope>
    <source>
        <strain evidence="2 3">MEX-2019</strain>
        <tissue evidence="2">Muscle</tissue>
    </source>
</reference>
<feature type="region of interest" description="Disordered" evidence="1">
    <location>
        <begin position="49"/>
        <end position="87"/>
    </location>
</feature>
<name>A0AAV9RUP5_9TELE</name>
<feature type="compositionally biased region" description="Polar residues" evidence="1">
    <location>
        <begin position="71"/>
        <end position="84"/>
    </location>
</feature>
<dbReference type="Proteomes" id="UP001311232">
    <property type="component" value="Unassembled WGS sequence"/>
</dbReference>
<dbReference type="AlphaFoldDB" id="A0AAV9RUP5"/>
<proteinExistence type="predicted"/>
<accession>A0AAV9RUP5</accession>
<evidence type="ECO:0000313" key="2">
    <source>
        <dbReference type="EMBL" id="KAK5612761.1"/>
    </source>
</evidence>
<protein>
    <submittedName>
        <fullName evidence="2">Uncharacterized protein</fullName>
    </submittedName>
</protein>
<gene>
    <name evidence="2" type="ORF">CRENBAI_007468</name>
</gene>
<evidence type="ECO:0000256" key="1">
    <source>
        <dbReference type="SAM" id="MobiDB-lite"/>
    </source>
</evidence>